<dbReference type="InterPro" id="IPR050789">
    <property type="entry name" value="Diverse_Enzym_Activities"/>
</dbReference>
<dbReference type="Pfam" id="PF00144">
    <property type="entry name" value="Beta-lactamase"/>
    <property type="match status" value="1"/>
</dbReference>
<evidence type="ECO:0000256" key="2">
    <source>
        <dbReference type="ARBA" id="ARBA00022801"/>
    </source>
</evidence>
<evidence type="ECO:0000313" key="5">
    <source>
        <dbReference type="Proteomes" id="UP000799757"/>
    </source>
</evidence>
<reference evidence="4" key="1">
    <citation type="journal article" date="2020" name="Stud. Mycol.">
        <title>101 Dothideomycetes genomes: a test case for predicting lifestyles and emergence of pathogens.</title>
        <authorList>
            <person name="Haridas S."/>
            <person name="Albert R."/>
            <person name="Binder M."/>
            <person name="Bloem J."/>
            <person name="Labutti K."/>
            <person name="Salamov A."/>
            <person name="Andreopoulos B."/>
            <person name="Baker S."/>
            <person name="Barry K."/>
            <person name="Bills G."/>
            <person name="Bluhm B."/>
            <person name="Cannon C."/>
            <person name="Castanera R."/>
            <person name="Culley D."/>
            <person name="Daum C."/>
            <person name="Ezra D."/>
            <person name="Gonzalez J."/>
            <person name="Henrissat B."/>
            <person name="Kuo A."/>
            <person name="Liang C."/>
            <person name="Lipzen A."/>
            <person name="Lutzoni F."/>
            <person name="Magnuson J."/>
            <person name="Mondo S."/>
            <person name="Nolan M."/>
            <person name="Ohm R."/>
            <person name="Pangilinan J."/>
            <person name="Park H.-J."/>
            <person name="Ramirez L."/>
            <person name="Alfaro M."/>
            <person name="Sun H."/>
            <person name="Tritt A."/>
            <person name="Yoshinaga Y."/>
            <person name="Zwiers L.-H."/>
            <person name="Turgeon B."/>
            <person name="Goodwin S."/>
            <person name="Spatafora J."/>
            <person name="Crous P."/>
            <person name="Grigoriev I."/>
        </authorList>
    </citation>
    <scope>NUCLEOTIDE SEQUENCE</scope>
    <source>
        <strain evidence="4">CBS 109.77</strain>
    </source>
</reference>
<accession>A0A6A6XLB6</accession>
<gene>
    <name evidence="4" type="ORF">K505DRAFT_400537</name>
</gene>
<dbReference type="InterPro" id="IPR001466">
    <property type="entry name" value="Beta-lactam-related"/>
</dbReference>
<dbReference type="EMBL" id="MU001824">
    <property type="protein sequence ID" value="KAF2796695.1"/>
    <property type="molecule type" value="Genomic_DNA"/>
</dbReference>
<feature type="domain" description="Beta-lactamase-related" evidence="3">
    <location>
        <begin position="9"/>
        <end position="386"/>
    </location>
</feature>
<dbReference type="AlphaFoldDB" id="A0A6A6XLB6"/>
<evidence type="ECO:0000259" key="3">
    <source>
        <dbReference type="Pfam" id="PF00144"/>
    </source>
</evidence>
<dbReference type="InterPro" id="IPR012338">
    <property type="entry name" value="Beta-lactam/transpept-like"/>
</dbReference>
<keyword evidence="2" id="KW-0378">Hydrolase</keyword>
<dbReference type="GO" id="GO:0016787">
    <property type="term" value="F:hydrolase activity"/>
    <property type="evidence" value="ECO:0007669"/>
    <property type="project" value="UniProtKB-KW"/>
</dbReference>
<name>A0A6A6XLB6_9PLEO</name>
<keyword evidence="5" id="KW-1185">Reference proteome</keyword>
<dbReference type="SUPFAM" id="SSF56601">
    <property type="entry name" value="beta-lactamase/transpeptidase-like"/>
    <property type="match status" value="1"/>
</dbReference>
<comment type="similarity">
    <text evidence="1">Belongs to the class-A beta-lactamase family.</text>
</comment>
<dbReference type="PANTHER" id="PTHR43283">
    <property type="entry name" value="BETA-LACTAMASE-RELATED"/>
    <property type="match status" value="1"/>
</dbReference>
<protein>
    <submittedName>
        <fullName evidence="4">Beta-lactamase</fullName>
    </submittedName>
</protein>
<dbReference type="PANTHER" id="PTHR43283:SF17">
    <property type="entry name" value="(LOVD), PUTATIVE (AFU_ORTHOLOGUE AFUA_5G00920)-RELATED"/>
    <property type="match status" value="1"/>
</dbReference>
<dbReference type="OrthoDB" id="428260at2759"/>
<dbReference type="Proteomes" id="UP000799757">
    <property type="component" value="Unassembled WGS sequence"/>
</dbReference>
<evidence type="ECO:0000256" key="1">
    <source>
        <dbReference type="ARBA" id="ARBA00009009"/>
    </source>
</evidence>
<evidence type="ECO:0000313" key="4">
    <source>
        <dbReference type="EMBL" id="KAF2796695.1"/>
    </source>
</evidence>
<organism evidence="4 5">
    <name type="scientific">Melanomma pulvis-pyrius CBS 109.77</name>
    <dbReference type="NCBI Taxonomy" id="1314802"/>
    <lineage>
        <taxon>Eukaryota</taxon>
        <taxon>Fungi</taxon>
        <taxon>Dikarya</taxon>
        <taxon>Ascomycota</taxon>
        <taxon>Pezizomycotina</taxon>
        <taxon>Dothideomycetes</taxon>
        <taxon>Pleosporomycetidae</taxon>
        <taxon>Pleosporales</taxon>
        <taxon>Melanommataceae</taxon>
        <taxon>Melanomma</taxon>
    </lineage>
</organism>
<proteinExistence type="inferred from homology"/>
<dbReference type="Gene3D" id="3.40.710.10">
    <property type="entry name" value="DD-peptidase/beta-lactamase superfamily"/>
    <property type="match status" value="1"/>
</dbReference>
<sequence>MQYLEDSFQSACANGKIPGAVLAATNKAGSFMYTKAFGFRSLKKGEKSPLHTDAIMTLASCTKLITTIAVLQLVEHGQVSLDDDVAATLPELAKLDILTGVKDGKGVLKKRNNAITLRHLLTHSSGLSYPFMSPLIQEYNKSLGLPAVSHAHRVVEGFSSPLLFEPGTFWTYSCGIDWAGLLVSRVTGMDLETYYQRHIFTPLGINDISFWPDKNPELAARQPTLSIRDTSVEDGSGTVVPFSGPNIVGGAEEEMAGQGLYSSMPSYLKILHSILADDEKLLNSETTAQMFKPQLTVESQAALQDNYKSQPLRGPCSVGNVSPNCIYDWGLGGLLTMEDVNEGMAAWRKKGCLTWGGVLNCFWFLDRKAGICGTYGTQVLPPGDAQTREMMGLFEKSIYQQGERHGNL</sequence>